<dbReference type="InterPro" id="IPR029044">
    <property type="entry name" value="Nucleotide-diphossugar_trans"/>
</dbReference>
<proteinExistence type="predicted"/>
<organism evidence="1 2">
    <name type="scientific">Sphingomonas palmae</name>
    <dbReference type="NCBI Taxonomy" id="1855283"/>
    <lineage>
        <taxon>Bacteria</taxon>
        <taxon>Pseudomonadati</taxon>
        <taxon>Pseudomonadota</taxon>
        <taxon>Alphaproteobacteria</taxon>
        <taxon>Sphingomonadales</taxon>
        <taxon>Sphingomonadaceae</taxon>
        <taxon>Sphingomonas</taxon>
    </lineage>
</organism>
<protein>
    <recommendedName>
        <fullName evidence="3">Glycosyltransferase like family protein</fullName>
    </recommendedName>
</protein>
<gene>
    <name evidence="1" type="ORF">SAMN05216382_3127</name>
</gene>
<name>A0A1H7UZ88_9SPHN</name>
<evidence type="ECO:0000313" key="1">
    <source>
        <dbReference type="EMBL" id="SEM02174.1"/>
    </source>
</evidence>
<keyword evidence="2" id="KW-1185">Reference proteome</keyword>
<reference evidence="2" key="1">
    <citation type="submission" date="2016-10" db="EMBL/GenBank/DDBJ databases">
        <authorList>
            <person name="Varghese N."/>
            <person name="Submissions S."/>
        </authorList>
    </citation>
    <scope>NUCLEOTIDE SEQUENCE [LARGE SCALE GENOMIC DNA]</scope>
    <source>
        <strain evidence="2">JS21-1</strain>
    </source>
</reference>
<accession>A0A1H7UZ88</accession>
<dbReference type="Gene3D" id="3.90.550.10">
    <property type="entry name" value="Spore Coat Polysaccharide Biosynthesis Protein SpsA, Chain A"/>
    <property type="match status" value="1"/>
</dbReference>
<evidence type="ECO:0000313" key="2">
    <source>
        <dbReference type="Proteomes" id="UP000199214"/>
    </source>
</evidence>
<dbReference type="EMBL" id="FNZZ01000008">
    <property type="protein sequence ID" value="SEM02174.1"/>
    <property type="molecule type" value="Genomic_DNA"/>
</dbReference>
<dbReference type="AlphaFoldDB" id="A0A1H7UZ88"/>
<evidence type="ECO:0008006" key="3">
    <source>
        <dbReference type="Google" id="ProtNLM"/>
    </source>
</evidence>
<dbReference type="STRING" id="1855283.SAMN05216382_3127"/>
<dbReference type="Proteomes" id="UP000199214">
    <property type="component" value="Unassembled WGS sequence"/>
</dbReference>
<sequence length="318" mass="35416">MLNLLHAHAKWWNAPIMLQQADDHMTAETMHRGERVGPAGIVTRLGGSAQPVFSICTMVTNWDEYDGCMASFARGGFDHQSCEFIVLDNTAGNRADGYVALNEFLQAAAGRHVLICHQDVVLIEHGRVDLERQLAELDQIDPHWGVCGNAGYTAEGWPVLNLSHPANDRDVLGTPFPVRVVSLDENFLLVRRGANLAVSRDLSGFHHYAIDLCTVADILGWNSYVIDFFLRHNSRGTLDASYDRSRDAITAKYARALRPRWAHVITLRPFLLSGSRLHHRLSGVQRRLGKLLGIYPRDGVLGDPAKRPSRSSPPMRAE</sequence>